<name>A0AA39UN69_9AGAR</name>
<dbReference type="Proteomes" id="UP001175228">
    <property type="component" value="Unassembled WGS sequence"/>
</dbReference>
<evidence type="ECO:0000313" key="4">
    <source>
        <dbReference type="Proteomes" id="UP001175228"/>
    </source>
</evidence>
<evidence type="ECO:0000259" key="2">
    <source>
        <dbReference type="PROSITE" id="PS50181"/>
    </source>
</evidence>
<sequence>MTTLSRMKFAFDQISPEIVVEILGWLSPYDLLTVKVVSSTFLYLIRHNTICWIKARQNLGNIPPPPPGLSESAYASYLFCKSRCLCCNQITDLLPVSFSFRVRTCSETCTRQLFAPAKMYTISLSLQSLRQLPYLKRYLPFASWLPYEIISDGSVVYFRRHAEILHAQFISMVNERGLTAAEEEYRKESPLRQADMAAQMKHSAALYKWSFGYLTKRKHVMQANENMIKNFARQEGIKLARLNTNAKIQQTREIFGKSLTHITYLGWFVLVCGLSLVLRAIVIRDICWATLKDVRPCPELPQSRRGRIQCSRCNKVFLPGALLDHFHVKHS</sequence>
<feature type="transmembrane region" description="Helical" evidence="1">
    <location>
        <begin position="264"/>
        <end position="282"/>
    </location>
</feature>
<dbReference type="InterPro" id="IPR001810">
    <property type="entry name" value="F-box_dom"/>
</dbReference>
<dbReference type="InterPro" id="IPR036047">
    <property type="entry name" value="F-box-like_dom_sf"/>
</dbReference>
<feature type="domain" description="F-box" evidence="2">
    <location>
        <begin position="8"/>
        <end position="55"/>
    </location>
</feature>
<keyword evidence="1" id="KW-1133">Transmembrane helix</keyword>
<dbReference type="SUPFAM" id="SSF81383">
    <property type="entry name" value="F-box domain"/>
    <property type="match status" value="1"/>
</dbReference>
<comment type="caution">
    <text evidence="3">The sequence shown here is derived from an EMBL/GenBank/DDBJ whole genome shotgun (WGS) entry which is preliminary data.</text>
</comment>
<organism evidence="3 4">
    <name type="scientific">Armillaria luteobubalina</name>
    <dbReference type="NCBI Taxonomy" id="153913"/>
    <lineage>
        <taxon>Eukaryota</taxon>
        <taxon>Fungi</taxon>
        <taxon>Dikarya</taxon>
        <taxon>Basidiomycota</taxon>
        <taxon>Agaricomycotina</taxon>
        <taxon>Agaricomycetes</taxon>
        <taxon>Agaricomycetidae</taxon>
        <taxon>Agaricales</taxon>
        <taxon>Marasmiineae</taxon>
        <taxon>Physalacriaceae</taxon>
        <taxon>Armillaria</taxon>
    </lineage>
</organism>
<dbReference type="EMBL" id="JAUEPU010000015">
    <property type="protein sequence ID" value="KAK0496257.1"/>
    <property type="molecule type" value="Genomic_DNA"/>
</dbReference>
<evidence type="ECO:0000256" key="1">
    <source>
        <dbReference type="SAM" id="Phobius"/>
    </source>
</evidence>
<gene>
    <name evidence="3" type="ORF">EDD18DRAFT_200599</name>
</gene>
<dbReference type="PROSITE" id="PS50181">
    <property type="entry name" value="FBOX"/>
    <property type="match status" value="1"/>
</dbReference>
<proteinExistence type="predicted"/>
<dbReference type="SMART" id="SM00256">
    <property type="entry name" value="FBOX"/>
    <property type="match status" value="1"/>
</dbReference>
<accession>A0AA39UN69</accession>
<dbReference type="AlphaFoldDB" id="A0AA39UN69"/>
<keyword evidence="1" id="KW-0812">Transmembrane</keyword>
<evidence type="ECO:0000313" key="3">
    <source>
        <dbReference type="EMBL" id="KAK0496257.1"/>
    </source>
</evidence>
<protein>
    <recommendedName>
        <fullName evidence="2">F-box domain-containing protein</fullName>
    </recommendedName>
</protein>
<keyword evidence="1" id="KW-0472">Membrane</keyword>
<reference evidence="3" key="1">
    <citation type="submission" date="2023-06" db="EMBL/GenBank/DDBJ databases">
        <authorList>
            <consortium name="Lawrence Berkeley National Laboratory"/>
            <person name="Ahrendt S."/>
            <person name="Sahu N."/>
            <person name="Indic B."/>
            <person name="Wong-Bajracharya J."/>
            <person name="Merenyi Z."/>
            <person name="Ke H.-M."/>
            <person name="Monk M."/>
            <person name="Kocsube S."/>
            <person name="Drula E."/>
            <person name="Lipzen A."/>
            <person name="Balint B."/>
            <person name="Henrissat B."/>
            <person name="Andreopoulos B."/>
            <person name="Martin F.M."/>
            <person name="Harder C.B."/>
            <person name="Rigling D."/>
            <person name="Ford K.L."/>
            <person name="Foster G.D."/>
            <person name="Pangilinan J."/>
            <person name="Papanicolaou A."/>
            <person name="Barry K."/>
            <person name="LaButti K."/>
            <person name="Viragh M."/>
            <person name="Koriabine M."/>
            <person name="Yan M."/>
            <person name="Riley R."/>
            <person name="Champramary S."/>
            <person name="Plett K.L."/>
            <person name="Tsai I.J."/>
            <person name="Slot J."/>
            <person name="Sipos G."/>
            <person name="Plett J."/>
            <person name="Nagy L.G."/>
            <person name="Grigoriev I.V."/>
        </authorList>
    </citation>
    <scope>NUCLEOTIDE SEQUENCE</scope>
    <source>
        <strain evidence="3">HWK02</strain>
    </source>
</reference>
<keyword evidence="4" id="KW-1185">Reference proteome</keyword>